<evidence type="ECO:0000313" key="3">
    <source>
        <dbReference type="Proteomes" id="UP001172101"/>
    </source>
</evidence>
<feature type="compositionally biased region" description="Polar residues" evidence="1">
    <location>
        <begin position="129"/>
        <end position="148"/>
    </location>
</feature>
<proteinExistence type="predicted"/>
<comment type="caution">
    <text evidence="2">The sequence shown here is derived from an EMBL/GenBank/DDBJ whole genome shotgun (WGS) entry which is preliminary data.</text>
</comment>
<feature type="compositionally biased region" description="Polar residues" evidence="1">
    <location>
        <begin position="175"/>
        <end position="188"/>
    </location>
</feature>
<dbReference type="EMBL" id="JAUIRO010000001">
    <property type="protein sequence ID" value="KAK0734451.1"/>
    <property type="molecule type" value="Genomic_DNA"/>
</dbReference>
<organism evidence="2 3">
    <name type="scientific">Lasiosphaeria miniovina</name>
    <dbReference type="NCBI Taxonomy" id="1954250"/>
    <lineage>
        <taxon>Eukaryota</taxon>
        <taxon>Fungi</taxon>
        <taxon>Dikarya</taxon>
        <taxon>Ascomycota</taxon>
        <taxon>Pezizomycotina</taxon>
        <taxon>Sordariomycetes</taxon>
        <taxon>Sordariomycetidae</taxon>
        <taxon>Sordariales</taxon>
        <taxon>Lasiosphaeriaceae</taxon>
        <taxon>Lasiosphaeria</taxon>
    </lineage>
</organism>
<feature type="region of interest" description="Disordered" evidence="1">
    <location>
        <begin position="105"/>
        <end position="198"/>
    </location>
</feature>
<evidence type="ECO:0000256" key="1">
    <source>
        <dbReference type="SAM" id="MobiDB-lite"/>
    </source>
</evidence>
<sequence>MPISGEEWQSERLSDLEIGMPRYVDGITPACIHVRLTVLISLSHITLAHPRSCRTQTHKHTHTHTQTHASTHNFLSFSHARTHTHSLSPCLSFSFSLVHTSSSCEGQTDPNARWPNLPDCHTPFPSLPTRAQPNSLLPASQDSKSRQGAWSRPCRAGHLPPWKPNTSLPPIHLTSPVSRPSLVPTSGSAPMGRNREPHRKGALGTLIVPCRLEVGPSCLGSS</sequence>
<keyword evidence="3" id="KW-1185">Reference proteome</keyword>
<protein>
    <submittedName>
        <fullName evidence="2">Uncharacterized protein</fullName>
    </submittedName>
</protein>
<dbReference type="Proteomes" id="UP001172101">
    <property type="component" value="Unassembled WGS sequence"/>
</dbReference>
<dbReference type="RefSeq" id="XP_060303328.1">
    <property type="nucleotide sequence ID" value="XM_060441989.1"/>
</dbReference>
<gene>
    <name evidence="2" type="ORF">B0T26DRAFT_71062</name>
</gene>
<evidence type="ECO:0000313" key="2">
    <source>
        <dbReference type="EMBL" id="KAK0734451.1"/>
    </source>
</evidence>
<dbReference type="GeneID" id="85325259"/>
<reference evidence="2" key="1">
    <citation type="submission" date="2023-06" db="EMBL/GenBank/DDBJ databases">
        <title>Genome-scale phylogeny and comparative genomics of the fungal order Sordariales.</title>
        <authorList>
            <consortium name="Lawrence Berkeley National Laboratory"/>
            <person name="Hensen N."/>
            <person name="Bonometti L."/>
            <person name="Westerberg I."/>
            <person name="Brannstrom I.O."/>
            <person name="Guillou S."/>
            <person name="Cros-Aarteil S."/>
            <person name="Calhoun S."/>
            <person name="Haridas S."/>
            <person name="Kuo A."/>
            <person name="Mondo S."/>
            <person name="Pangilinan J."/>
            <person name="Riley R."/>
            <person name="LaButti K."/>
            <person name="Andreopoulos B."/>
            <person name="Lipzen A."/>
            <person name="Chen C."/>
            <person name="Yanf M."/>
            <person name="Daum C."/>
            <person name="Ng V."/>
            <person name="Clum A."/>
            <person name="Steindorff A."/>
            <person name="Ohm R."/>
            <person name="Martin F."/>
            <person name="Silar P."/>
            <person name="Natvig D."/>
            <person name="Lalanne C."/>
            <person name="Gautier V."/>
            <person name="Ament-velasquez S.L."/>
            <person name="Kruys A."/>
            <person name="Hutchinson M.I."/>
            <person name="Powell A.J."/>
            <person name="Barry K."/>
            <person name="Miller A.N."/>
            <person name="Grigoriev I.V."/>
            <person name="Debuchy R."/>
            <person name="Gladieux P."/>
            <person name="Thoren M.H."/>
            <person name="Johannesson H."/>
        </authorList>
    </citation>
    <scope>NUCLEOTIDE SEQUENCE</scope>
    <source>
        <strain evidence="2">SMH2392-1A</strain>
    </source>
</reference>
<dbReference type="AlphaFoldDB" id="A0AA40EEG0"/>
<name>A0AA40EEG0_9PEZI</name>
<accession>A0AA40EEG0</accession>